<feature type="domain" description="POTRA" evidence="8">
    <location>
        <begin position="258"/>
        <end position="351"/>
    </location>
</feature>
<evidence type="ECO:0000256" key="4">
    <source>
        <dbReference type="ARBA" id="ARBA00022729"/>
    </source>
</evidence>
<dbReference type="Gene3D" id="2.40.160.50">
    <property type="entry name" value="membrane protein fhac: a member of the omp85/tpsb transporter family"/>
    <property type="match status" value="1"/>
</dbReference>
<keyword evidence="3" id="KW-0812">Transmembrane</keyword>
<dbReference type="InterPro" id="IPR034746">
    <property type="entry name" value="POTRA"/>
</dbReference>
<keyword evidence="4" id="KW-0732">Signal</keyword>
<keyword evidence="6" id="KW-0472">Membrane</keyword>
<dbReference type="PROSITE" id="PS51779">
    <property type="entry name" value="POTRA"/>
    <property type="match status" value="3"/>
</dbReference>
<dbReference type="PANTHER" id="PTHR12815">
    <property type="entry name" value="SORTING AND ASSEMBLY MACHINERY SAMM50 PROTEIN FAMILY MEMBER"/>
    <property type="match status" value="1"/>
</dbReference>
<dbReference type="InterPro" id="IPR023707">
    <property type="entry name" value="OM_assembly_BamA"/>
</dbReference>
<keyword evidence="7" id="KW-0998">Cell outer membrane</keyword>
<dbReference type="Pfam" id="PF07244">
    <property type="entry name" value="POTRA"/>
    <property type="match status" value="5"/>
</dbReference>
<evidence type="ECO:0000256" key="3">
    <source>
        <dbReference type="ARBA" id="ARBA00022692"/>
    </source>
</evidence>
<evidence type="ECO:0000256" key="5">
    <source>
        <dbReference type="ARBA" id="ARBA00022737"/>
    </source>
</evidence>
<dbReference type="Gene3D" id="3.10.20.310">
    <property type="entry name" value="membrane protein fhac"/>
    <property type="match status" value="5"/>
</dbReference>
<evidence type="ECO:0000313" key="9">
    <source>
        <dbReference type="EMBL" id="MBB6429970.1"/>
    </source>
</evidence>
<name>A0A7X0H8W9_9BACT</name>
<comment type="subcellular location">
    <subcellularLocation>
        <location evidence="1">Membrane</location>
    </subcellularLocation>
</comment>
<evidence type="ECO:0000259" key="8">
    <source>
        <dbReference type="PROSITE" id="PS51779"/>
    </source>
</evidence>
<comment type="caution">
    <text evidence="9">The sequence shown here is derived from an EMBL/GenBank/DDBJ whole genome shotgun (WGS) entry which is preliminary data.</text>
</comment>
<dbReference type="GO" id="GO:0071709">
    <property type="term" value="P:membrane assembly"/>
    <property type="evidence" value="ECO:0007669"/>
    <property type="project" value="InterPro"/>
</dbReference>
<evidence type="ECO:0000256" key="6">
    <source>
        <dbReference type="ARBA" id="ARBA00023136"/>
    </source>
</evidence>
<dbReference type="InterPro" id="IPR039910">
    <property type="entry name" value="D15-like"/>
</dbReference>
<dbReference type="EMBL" id="JACHGY010000001">
    <property type="protein sequence ID" value="MBB6429970.1"/>
    <property type="molecule type" value="Genomic_DNA"/>
</dbReference>
<evidence type="ECO:0000256" key="1">
    <source>
        <dbReference type="ARBA" id="ARBA00004370"/>
    </source>
</evidence>
<gene>
    <name evidence="9" type="ORF">HNQ40_001776</name>
</gene>
<dbReference type="PIRSF" id="PIRSF006076">
    <property type="entry name" value="OM_assembly_OMP85"/>
    <property type="match status" value="1"/>
</dbReference>
<protein>
    <submittedName>
        <fullName evidence="9">Outer membrane protein insertion porin family</fullName>
    </submittedName>
</protein>
<dbReference type="InterPro" id="IPR010827">
    <property type="entry name" value="BamA/TamA_POTRA"/>
</dbReference>
<evidence type="ECO:0000256" key="7">
    <source>
        <dbReference type="ARBA" id="ARBA00023237"/>
    </source>
</evidence>
<keyword evidence="2" id="KW-1134">Transmembrane beta strand</keyword>
<dbReference type="GO" id="GO:0019867">
    <property type="term" value="C:outer membrane"/>
    <property type="evidence" value="ECO:0007669"/>
    <property type="project" value="InterPro"/>
</dbReference>
<organism evidence="9 10">
    <name type="scientific">Algisphaera agarilytica</name>
    <dbReference type="NCBI Taxonomy" id="1385975"/>
    <lineage>
        <taxon>Bacteria</taxon>
        <taxon>Pseudomonadati</taxon>
        <taxon>Planctomycetota</taxon>
        <taxon>Phycisphaerae</taxon>
        <taxon>Phycisphaerales</taxon>
        <taxon>Phycisphaeraceae</taxon>
        <taxon>Algisphaera</taxon>
    </lineage>
</organism>
<reference evidence="9 10" key="1">
    <citation type="submission" date="2020-08" db="EMBL/GenBank/DDBJ databases">
        <title>Genomic Encyclopedia of Type Strains, Phase IV (KMG-IV): sequencing the most valuable type-strain genomes for metagenomic binning, comparative biology and taxonomic classification.</title>
        <authorList>
            <person name="Goeker M."/>
        </authorList>
    </citation>
    <scope>NUCLEOTIDE SEQUENCE [LARGE SCALE GENOMIC DNA]</scope>
    <source>
        <strain evidence="9 10">DSM 103725</strain>
    </source>
</reference>
<evidence type="ECO:0000313" key="10">
    <source>
        <dbReference type="Proteomes" id="UP000541810"/>
    </source>
</evidence>
<dbReference type="PANTHER" id="PTHR12815:SF47">
    <property type="entry name" value="TRANSLOCATION AND ASSEMBLY MODULE SUBUNIT TAMA"/>
    <property type="match status" value="1"/>
</dbReference>
<dbReference type="Proteomes" id="UP000541810">
    <property type="component" value="Unassembled WGS sequence"/>
</dbReference>
<proteinExistence type="predicted"/>
<feature type="domain" description="POTRA" evidence="8">
    <location>
        <begin position="170"/>
        <end position="255"/>
    </location>
</feature>
<feature type="domain" description="POTRA" evidence="8">
    <location>
        <begin position="354"/>
        <end position="428"/>
    </location>
</feature>
<keyword evidence="10" id="KW-1185">Reference proteome</keyword>
<dbReference type="AlphaFoldDB" id="A0A7X0H8W9"/>
<dbReference type="InterPro" id="IPR000184">
    <property type="entry name" value="Bac_surfAg_D15"/>
</dbReference>
<accession>A0A7X0H8W9</accession>
<dbReference type="Pfam" id="PF01103">
    <property type="entry name" value="Omp85"/>
    <property type="match status" value="1"/>
</dbReference>
<dbReference type="RefSeq" id="WP_221435447.1">
    <property type="nucleotide sequence ID" value="NZ_JACHGY010000001.1"/>
</dbReference>
<sequence length="786" mass="87919">MVLVASPAFAQGLEFDGRPIRSITLDGLEQIESRFVENQLRSQVGQPYNKFTVEQDVVRITNLGFFSLVTARAESLDDGGINLIFDLDELPILTSVEIRGARALAVTELLPLVQLRAGDAIDPFIIDRAKRAILAAYETEGYFVTDVSIDQDALDNDRRLIFIVREGPRIRIRQIRFEGNQILSNDELRKQISASTWFPVFGEKHVVNREELKLDAARLRDYYQQRGYLEAEVDRQITVSDNQRDAIVTFLVTEGPRWTVGEVRVEGHRGQPLLFSAEQIVRHMELQPGEIYSSQQLERSATNITNLYGKLGYLNTRLVRRNTNDARASGIDRQFNPETNTVDLLVTIDEGTPSTVGKVTVRGNTLTRTKVILRELRGITPGRPFDRQGLNDTRRRLNETPLFSNAVVTVLGDPTDDQRDVLVEVNERNTGSISFGATISSDDGLLGAIDITQRNFDITDVPESLDDFLANRAFRGGGQTFNLTLQPGSDNSRYSIGLSDPFFYDTNYFFDTEAFFSDSDRDRDFDERRSGGRIGLGKRFGDIWSASVRLRAENVRITDIEDEGALDVFAVEGTNLVTGASLRIRRSTTDSALTPSVGSRTTLTVEQVGALGGDFNFTKANVSYDKFWTVAQDFLDRKSVLRFRIDGGYIFDEGEAPLFERFYAGGHSTFRGFENRGMGPRGIRADTLTLGEDAVGGEFLLLTGLQYEFPIADQYLRGVVFTDQGTLTSDNDINLDQWRVSVGAGIRLNVAFLSQAPFAIDFAIPLVSEDFDEERSVSFAIDIPFQ</sequence>
<evidence type="ECO:0000256" key="2">
    <source>
        <dbReference type="ARBA" id="ARBA00022452"/>
    </source>
</evidence>
<keyword evidence="5" id="KW-0677">Repeat</keyword>